<feature type="compositionally biased region" description="Polar residues" evidence="1">
    <location>
        <begin position="57"/>
        <end position="67"/>
    </location>
</feature>
<proteinExistence type="predicted"/>
<evidence type="ECO:0000313" key="2">
    <source>
        <dbReference type="EMBL" id="KAK7388607.1"/>
    </source>
</evidence>
<dbReference type="GO" id="GO:0003676">
    <property type="term" value="F:nucleic acid binding"/>
    <property type="evidence" value="ECO:0007669"/>
    <property type="project" value="InterPro"/>
</dbReference>
<dbReference type="AlphaFoldDB" id="A0AAN9S3P4"/>
<dbReference type="Gene3D" id="1.10.8.50">
    <property type="match status" value="1"/>
</dbReference>
<reference evidence="2 3" key="1">
    <citation type="submission" date="2024-01" db="EMBL/GenBank/DDBJ databases">
        <title>The genomes of 5 underutilized Papilionoideae crops provide insights into root nodulation and disease resistanc.</title>
        <authorList>
            <person name="Jiang F."/>
        </authorList>
    </citation>
    <scope>NUCLEOTIDE SEQUENCE [LARGE SCALE GENOMIC DNA]</scope>
    <source>
        <strain evidence="2">DUOXIRENSHENG_FW03</strain>
        <tissue evidence="2">Leaves</tissue>
    </source>
</reference>
<dbReference type="InterPro" id="IPR010979">
    <property type="entry name" value="Ribosomal_uS13-like_H2TH"/>
</dbReference>
<evidence type="ECO:0000313" key="3">
    <source>
        <dbReference type="Proteomes" id="UP001386955"/>
    </source>
</evidence>
<protein>
    <submittedName>
        <fullName evidence="2">Uncharacterized protein</fullName>
    </submittedName>
</protein>
<name>A0AAN9S3P4_PSOTE</name>
<gene>
    <name evidence="2" type="ORF">VNO78_23429</name>
</gene>
<keyword evidence="3" id="KW-1185">Reference proteome</keyword>
<organism evidence="2 3">
    <name type="scientific">Psophocarpus tetragonolobus</name>
    <name type="common">Winged bean</name>
    <name type="synonym">Dolichos tetragonolobus</name>
    <dbReference type="NCBI Taxonomy" id="3891"/>
    <lineage>
        <taxon>Eukaryota</taxon>
        <taxon>Viridiplantae</taxon>
        <taxon>Streptophyta</taxon>
        <taxon>Embryophyta</taxon>
        <taxon>Tracheophyta</taxon>
        <taxon>Spermatophyta</taxon>
        <taxon>Magnoliopsida</taxon>
        <taxon>eudicotyledons</taxon>
        <taxon>Gunneridae</taxon>
        <taxon>Pentapetalae</taxon>
        <taxon>rosids</taxon>
        <taxon>fabids</taxon>
        <taxon>Fabales</taxon>
        <taxon>Fabaceae</taxon>
        <taxon>Papilionoideae</taxon>
        <taxon>50 kb inversion clade</taxon>
        <taxon>NPAAA clade</taxon>
        <taxon>indigoferoid/millettioid clade</taxon>
        <taxon>Phaseoleae</taxon>
        <taxon>Psophocarpus</taxon>
    </lineage>
</organism>
<dbReference type="EMBL" id="JAYMYS010000006">
    <property type="protein sequence ID" value="KAK7388607.1"/>
    <property type="molecule type" value="Genomic_DNA"/>
</dbReference>
<comment type="caution">
    <text evidence="2">The sequence shown here is derived from an EMBL/GenBank/DDBJ whole genome shotgun (WGS) entry which is preliminary data.</text>
</comment>
<dbReference type="Proteomes" id="UP001386955">
    <property type="component" value="Unassembled WGS sequence"/>
</dbReference>
<feature type="region of interest" description="Disordered" evidence="1">
    <location>
        <begin position="40"/>
        <end position="67"/>
    </location>
</feature>
<sequence>MHCACIGNWVANEVLYQARIHPLQLMLNVADFLEWSMSKSFSNSRSYSGDRHKSRSISRSQEAQGRSPSIGFVVLHDDDLFLLQCIHHDVLLLGDYLIQG</sequence>
<evidence type="ECO:0000256" key="1">
    <source>
        <dbReference type="SAM" id="MobiDB-lite"/>
    </source>
</evidence>
<dbReference type="SUPFAM" id="SSF46946">
    <property type="entry name" value="S13-like H2TH domain"/>
    <property type="match status" value="1"/>
</dbReference>
<accession>A0AAN9S3P4</accession>